<sequence>MRRLLCTAVVLATLVAGGCGIPDESDVTIVDDGPSSGVSISDGEELPVQPRREDSEEPKTLVGNYLQAAAGDPETAAARVKAFLAPEKAARFPAGGDIKVVRETVPSLHSPGEAEVTITIQVVGTLKANGVLEPAAPADATTYELRVGSVAGRTGQFILDAPQFLMMSDQALQSYYSARTIYWWNTANTGLVPDVRYMPLSLPSVQQPTAVLGWLTGGPAPWLDDAVNPLPQGTQATDNVPAITDDTLLISLNAEALPPGSDAGALDRLRRQLQWSMRPLTASAIEIKIGHDDPVRTENGVYLDSNAAYRLADVPERFALYNSSIRRLKESPHENDPVPVIKAAANKNITSAALSSSSTRAYAAVVTGAGDAQRLRVAQAPLGEQADLRQVGGLSGDLGALGTPVWAQTPDGDDPAAAVGLITMGGQLYSFDATSAKAKRVDWQAPGAVTGLSVAPDGHRVVLVSGGKLYRAVLNTSGDASTLSDPERVAPPDLATVAAAAWNSESSLAVAGLRTNDRYAVLDVTVDGTLATTRLNDIGAEPVTYLAAYPSTPTNPERLASEWYVAGGEAWDVLSEPVKVQPDQLVDVTPQPDVNPTAPFFLD</sequence>
<dbReference type="EMBL" id="JAENHO010000006">
    <property type="protein sequence ID" value="MBL7256804.1"/>
    <property type="molecule type" value="Genomic_DNA"/>
</dbReference>
<feature type="domain" description="Lipoprotein LpqB C-terminal" evidence="2">
    <location>
        <begin position="336"/>
        <end position="548"/>
    </location>
</feature>
<dbReference type="RefSeq" id="WP_202993367.1">
    <property type="nucleotide sequence ID" value="NZ_JAENHO010000006.1"/>
</dbReference>
<comment type="caution">
    <text evidence="4">The sequence shown here is derived from an EMBL/GenBank/DDBJ whole genome shotgun (WGS) entry which is preliminary data.</text>
</comment>
<name>A0ABS1VQB2_9ACTN</name>
<dbReference type="Proteomes" id="UP000598996">
    <property type="component" value="Unassembled WGS sequence"/>
</dbReference>
<gene>
    <name evidence="4" type="ORF">JKJ07_21125</name>
</gene>
<protein>
    <recommendedName>
        <fullName evidence="6">Lipoprotein LpqB</fullName>
    </recommendedName>
</protein>
<evidence type="ECO:0000313" key="5">
    <source>
        <dbReference type="Proteomes" id="UP000598996"/>
    </source>
</evidence>
<proteinExistence type="predicted"/>
<dbReference type="Pfam" id="PF25976">
    <property type="entry name" value="LpqB_N"/>
    <property type="match status" value="1"/>
</dbReference>
<dbReference type="InterPro" id="IPR059026">
    <property type="entry name" value="LpqB_N"/>
</dbReference>
<reference evidence="4 5" key="1">
    <citation type="submission" date="2021-01" db="EMBL/GenBank/DDBJ databases">
        <title>Actinoplanes sp. nov. LDG1-01 isolated from lichen.</title>
        <authorList>
            <person name="Saeng-In P."/>
            <person name="Phongsopitanun W."/>
            <person name="Kanchanasin P."/>
            <person name="Yuki M."/>
            <person name="Kudo T."/>
            <person name="Ohkuma M."/>
            <person name="Tanasupawat S."/>
        </authorList>
    </citation>
    <scope>NUCLEOTIDE SEQUENCE [LARGE SCALE GENOMIC DNA]</scope>
    <source>
        <strain evidence="4 5">LDG1-01</strain>
    </source>
</reference>
<evidence type="ECO:0000259" key="3">
    <source>
        <dbReference type="Pfam" id="PF25976"/>
    </source>
</evidence>
<organism evidence="4 5">
    <name type="scientific">Paractinoplanes lichenicola</name>
    <dbReference type="NCBI Taxonomy" id="2802976"/>
    <lineage>
        <taxon>Bacteria</taxon>
        <taxon>Bacillati</taxon>
        <taxon>Actinomycetota</taxon>
        <taxon>Actinomycetes</taxon>
        <taxon>Micromonosporales</taxon>
        <taxon>Micromonosporaceae</taxon>
        <taxon>Paractinoplanes</taxon>
    </lineage>
</organism>
<dbReference type="InterPro" id="IPR018910">
    <property type="entry name" value="LpqB_C"/>
</dbReference>
<keyword evidence="5" id="KW-1185">Reference proteome</keyword>
<evidence type="ECO:0000313" key="4">
    <source>
        <dbReference type="EMBL" id="MBL7256804.1"/>
    </source>
</evidence>
<feature type="region of interest" description="Disordered" evidence="1">
    <location>
        <begin position="26"/>
        <end position="57"/>
    </location>
</feature>
<evidence type="ECO:0008006" key="6">
    <source>
        <dbReference type="Google" id="ProtNLM"/>
    </source>
</evidence>
<evidence type="ECO:0000259" key="2">
    <source>
        <dbReference type="Pfam" id="PF10647"/>
    </source>
</evidence>
<dbReference type="PROSITE" id="PS51257">
    <property type="entry name" value="PROKAR_LIPOPROTEIN"/>
    <property type="match status" value="1"/>
</dbReference>
<feature type="domain" description="Lipoprotein LpqB N-terminal" evidence="3">
    <location>
        <begin position="54"/>
        <end position="170"/>
    </location>
</feature>
<dbReference type="SUPFAM" id="SSF82171">
    <property type="entry name" value="DPP6 N-terminal domain-like"/>
    <property type="match status" value="1"/>
</dbReference>
<accession>A0ABS1VQB2</accession>
<evidence type="ECO:0000256" key="1">
    <source>
        <dbReference type="SAM" id="MobiDB-lite"/>
    </source>
</evidence>
<dbReference type="Pfam" id="PF10647">
    <property type="entry name" value="Gmad1"/>
    <property type="match status" value="1"/>
</dbReference>